<evidence type="ECO:0000313" key="2">
    <source>
        <dbReference type="EMBL" id="GIY38957.1"/>
    </source>
</evidence>
<dbReference type="AlphaFoldDB" id="A0AAV4T275"/>
<sequence>MSCPRGPRRGLSAHFIRFLTVHFEEVEESGLSEKYFWKHDDPIVESVSHNILEYQSIIFMFIETQSSLSNRATSVIVDSFPNKPSVQTPNTTQSPTRHFNNCEDPSFHHHPEANLKKYYANECGPEPEVRGHPSK</sequence>
<protein>
    <submittedName>
        <fullName evidence="2">Uncharacterized protein</fullName>
    </submittedName>
</protein>
<dbReference type="EMBL" id="BPLQ01008698">
    <property type="protein sequence ID" value="GIY38957.1"/>
    <property type="molecule type" value="Genomic_DNA"/>
</dbReference>
<keyword evidence="3" id="KW-1185">Reference proteome</keyword>
<gene>
    <name evidence="2" type="ORF">CDAR_412371</name>
</gene>
<proteinExistence type="predicted"/>
<evidence type="ECO:0000313" key="3">
    <source>
        <dbReference type="Proteomes" id="UP001054837"/>
    </source>
</evidence>
<comment type="caution">
    <text evidence="2">The sequence shown here is derived from an EMBL/GenBank/DDBJ whole genome shotgun (WGS) entry which is preliminary data.</text>
</comment>
<accession>A0AAV4T275</accession>
<evidence type="ECO:0000256" key="1">
    <source>
        <dbReference type="SAM" id="MobiDB-lite"/>
    </source>
</evidence>
<dbReference type="Proteomes" id="UP001054837">
    <property type="component" value="Unassembled WGS sequence"/>
</dbReference>
<organism evidence="2 3">
    <name type="scientific">Caerostris darwini</name>
    <dbReference type="NCBI Taxonomy" id="1538125"/>
    <lineage>
        <taxon>Eukaryota</taxon>
        <taxon>Metazoa</taxon>
        <taxon>Ecdysozoa</taxon>
        <taxon>Arthropoda</taxon>
        <taxon>Chelicerata</taxon>
        <taxon>Arachnida</taxon>
        <taxon>Araneae</taxon>
        <taxon>Araneomorphae</taxon>
        <taxon>Entelegynae</taxon>
        <taxon>Araneoidea</taxon>
        <taxon>Araneidae</taxon>
        <taxon>Caerostris</taxon>
    </lineage>
</organism>
<feature type="compositionally biased region" description="Polar residues" evidence="1">
    <location>
        <begin position="82"/>
        <end position="99"/>
    </location>
</feature>
<reference evidence="2 3" key="1">
    <citation type="submission" date="2021-06" db="EMBL/GenBank/DDBJ databases">
        <title>Caerostris darwini draft genome.</title>
        <authorList>
            <person name="Kono N."/>
            <person name="Arakawa K."/>
        </authorList>
    </citation>
    <scope>NUCLEOTIDE SEQUENCE [LARGE SCALE GENOMIC DNA]</scope>
</reference>
<feature type="region of interest" description="Disordered" evidence="1">
    <location>
        <begin position="81"/>
        <end position="106"/>
    </location>
</feature>
<name>A0AAV4T275_9ARAC</name>